<evidence type="ECO:0000259" key="5">
    <source>
        <dbReference type="PROSITE" id="PS50977"/>
    </source>
</evidence>
<keyword evidence="7" id="KW-1185">Reference proteome</keyword>
<evidence type="ECO:0000256" key="4">
    <source>
        <dbReference type="PROSITE-ProRule" id="PRU00335"/>
    </source>
</evidence>
<comment type="caution">
    <text evidence="6">The sequence shown here is derived from an EMBL/GenBank/DDBJ whole genome shotgun (WGS) entry which is preliminary data.</text>
</comment>
<dbReference type="PROSITE" id="PS50977">
    <property type="entry name" value="HTH_TETR_2"/>
    <property type="match status" value="1"/>
</dbReference>
<feature type="domain" description="HTH tetR-type" evidence="5">
    <location>
        <begin position="19"/>
        <end position="79"/>
    </location>
</feature>
<dbReference type="GO" id="GO:0000976">
    <property type="term" value="F:transcription cis-regulatory region binding"/>
    <property type="evidence" value="ECO:0007669"/>
    <property type="project" value="TreeGrafter"/>
</dbReference>
<dbReference type="InterPro" id="IPR001647">
    <property type="entry name" value="HTH_TetR"/>
</dbReference>
<evidence type="ECO:0000256" key="2">
    <source>
        <dbReference type="ARBA" id="ARBA00023125"/>
    </source>
</evidence>
<dbReference type="InterPro" id="IPR050109">
    <property type="entry name" value="HTH-type_TetR-like_transc_reg"/>
</dbReference>
<dbReference type="InterPro" id="IPR009057">
    <property type="entry name" value="Homeodomain-like_sf"/>
</dbReference>
<evidence type="ECO:0000256" key="3">
    <source>
        <dbReference type="ARBA" id="ARBA00023163"/>
    </source>
</evidence>
<proteinExistence type="predicted"/>
<sequence length="232" mass="25093">MTTRPRNPISRRERPAKAALSRDGIIATAVAVMRAEGLEKVTMRRLAQELDTGAASLYVYVANTAELHAAILDELLGEVDLDTEARDGDWRDRVEAVLTSYMRVLFAHPALARMALSARPSGRHFLRLAERLLALQVEGDVPPARAAWGVDILLQLATASVAEHATQAQSGDSEADWDALTRAIREVPASTHPHLHALGASVLGGSPQDRLTWGLRVVIDGITHTPVPGVEN</sequence>
<gene>
    <name evidence="6" type="ORF">CLV71_101367</name>
</gene>
<keyword evidence="1" id="KW-0805">Transcription regulation</keyword>
<evidence type="ECO:0000256" key="1">
    <source>
        <dbReference type="ARBA" id="ARBA00023015"/>
    </source>
</evidence>
<protein>
    <submittedName>
        <fullName evidence="6">TetR family transcriptional regulator</fullName>
    </submittedName>
</protein>
<dbReference type="Pfam" id="PF00440">
    <property type="entry name" value="TetR_N"/>
    <property type="match status" value="1"/>
</dbReference>
<dbReference type="Pfam" id="PF02909">
    <property type="entry name" value="TetR_C_1"/>
    <property type="match status" value="1"/>
</dbReference>
<evidence type="ECO:0000313" key="7">
    <source>
        <dbReference type="Proteomes" id="UP000294927"/>
    </source>
</evidence>
<feature type="DNA-binding region" description="H-T-H motif" evidence="4">
    <location>
        <begin position="42"/>
        <end position="61"/>
    </location>
</feature>
<evidence type="ECO:0000313" key="6">
    <source>
        <dbReference type="EMBL" id="TDV57496.1"/>
    </source>
</evidence>
<keyword evidence="2 4" id="KW-0238">DNA-binding</keyword>
<dbReference type="Proteomes" id="UP000294927">
    <property type="component" value="Unassembled WGS sequence"/>
</dbReference>
<keyword evidence="3" id="KW-0804">Transcription</keyword>
<dbReference type="EMBL" id="SOCP01000001">
    <property type="protein sequence ID" value="TDV57496.1"/>
    <property type="molecule type" value="Genomic_DNA"/>
</dbReference>
<dbReference type="SUPFAM" id="SSF46689">
    <property type="entry name" value="Homeodomain-like"/>
    <property type="match status" value="1"/>
</dbReference>
<dbReference type="SUPFAM" id="SSF48498">
    <property type="entry name" value="Tetracyclin repressor-like, C-terminal domain"/>
    <property type="match status" value="1"/>
</dbReference>
<organism evidence="6 7">
    <name type="scientific">Actinophytocola oryzae</name>
    <dbReference type="NCBI Taxonomy" id="502181"/>
    <lineage>
        <taxon>Bacteria</taxon>
        <taxon>Bacillati</taxon>
        <taxon>Actinomycetota</taxon>
        <taxon>Actinomycetes</taxon>
        <taxon>Pseudonocardiales</taxon>
        <taxon>Pseudonocardiaceae</taxon>
    </lineage>
</organism>
<dbReference type="InterPro" id="IPR004111">
    <property type="entry name" value="Repressor_TetR_C"/>
</dbReference>
<name>A0A4R7W481_9PSEU</name>
<dbReference type="PANTHER" id="PTHR30055:SF151">
    <property type="entry name" value="TRANSCRIPTIONAL REGULATORY PROTEIN"/>
    <property type="match status" value="1"/>
</dbReference>
<dbReference type="PANTHER" id="PTHR30055">
    <property type="entry name" value="HTH-TYPE TRANSCRIPTIONAL REGULATOR RUTR"/>
    <property type="match status" value="1"/>
</dbReference>
<dbReference type="GO" id="GO:0003700">
    <property type="term" value="F:DNA-binding transcription factor activity"/>
    <property type="evidence" value="ECO:0007669"/>
    <property type="project" value="TreeGrafter"/>
</dbReference>
<dbReference type="OrthoDB" id="329481at2"/>
<accession>A0A4R7W481</accession>
<dbReference type="Gene3D" id="1.10.357.10">
    <property type="entry name" value="Tetracycline Repressor, domain 2"/>
    <property type="match status" value="1"/>
</dbReference>
<dbReference type="GO" id="GO:0045892">
    <property type="term" value="P:negative regulation of DNA-templated transcription"/>
    <property type="evidence" value="ECO:0007669"/>
    <property type="project" value="InterPro"/>
</dbReference>
<reference evidence="6 7" key="1">
    <citation type="submission" date="2019-03" db="EMBL/GenBank/DDBJ databases">
        <title>Genomic Encyclopedia of Archaeal and Bacterial Type Strains, Phase II (KMG-II): from individual species to whole genera.</title>
        <authorList>
            <person name="Goeker M."/>
        </authorList>
    </citation>
    <scope>NUCLEOTIDE SEQUENCE [LARGE SCALE GENOMIC DNA]</scope>
    <source>
        <strain evidence="6 7">DSM 45499</strain>
    </source>
</reference>
<dbReference type="AlphaFoldDB" id="A0A4R7W481"/>
<dbReference type="InterPro" id="IPR036271">
    <property type="entry name" value="Tet_transcr_reg_TetR-rel_C_sf"/>
</dbReference>
<dbReference type="RefSeq" id="WP_133900764.1">
    <property type="nucleotide sequence ID" value="NZ_SOCP01000001.1"/>
</dbReference>